<dbReference type="GO" id="GO:0005576">
    <property type="term" value="C:extracellular region"/>
    <property type="evidence" value="ECO:0007669"/>
    <property type="project" value="TreeGrafter"/>
</dbReference>
<gene>
    <name evidence="11" type="ORF">BHV28_06980</name>
</gene>
<dbReference type="GO" id="GO:0008360">
    <property type="term" value="P:regulation of cell shape"/>
    <property type="evidence" value="ECO:0007669"/>
    <property type="project" value="UniProtKB-UniRule"/>
</dbReference>
<keyword evidence="7 9" id="KW-0573">Peptidoglycan synthesis</keyword>
<dbReference type="AlphaFoldDB" id="A0A1U9JU70"/>
<protein>
    <recommendedName>
        <fullName evidence="10">L,D-TPase catalytic domain-containing protein</fullName>
    </recommendedName>
</protein>
<dbReference type="CDD" id="cd16913">
    <property type="entry name" value="YkuD_like"/>
    <property type="match status" value="1"/>
</dbReference>
<dbReference type="PANTHER" id="PTHR30582">
    <property type="entry name" value="L,D-TRANSPEPTIDASE"/>
    <property type="match status" value="1"/>
</dbReference>
<dbReference type="GO" id="GO:0018104">
    <property type="term" value="P:peptidoglycan-protein cross-linking"/>
    <property type="evidence" value="ECO:0007669"/>
    <property type="project" value="TreeGrafter"/>
</dbReference>
<dbReference type="GO" id="GO:0071972">
    <property type="term" value="F:peptidoglycan L,D-transpeptidase activity"/>
    <property type="evidence" value="ECO:0007669"/>
    <property type="project" value="TreeGrafter"/>
</dbReference>
<feature type="domain" description="L,D-TPase catalytic" evidence="10">
    <location>
        <begin position="90"/>
        <end position="228"/>
    </location>
</feature>
<keyword evidence="8 9" id="KW-0961">Cell wall biogenesis/degradation</keyword>
<dbReference type="KEGG" id="thd:BHV28_06980"/>
<keyword evidence="5" id="KW-0378">Hydrolase</keyword>
<dbReference type="UniPathway" id="UPA00219"/>
<dbReference type="Proteomes" id="UP000188912">
    <property type="component" value="Chromosome"/>
</dbReference>
<dbReference type="InterPro" id="IPR038063">
    <property type="entry name" value="Transpep_catalytic_dom"/>
</dbReference>
<dbReference type="PANTHER" id="PTHR30582:SF24">
    <property type="entry name" value="L,D-TRANSPEPTIDASE ERFK_SRFK-RELATED"/>
    <property type="match status" value="1"/>
</dbReference>
<evidence type="ECO:0000256" key="6">
    <source>
        <dbReference type="ARBA" id="ARBA00022960"/>
    </source>
</evidence>
<accession>A0A1U9JU70</accession>
<evidence type="ECO:0000313" key="12">
    <source>
        <dbReference type="Proteomes" id="UP000188912"/>
    </source>
</evidence>
<feature type="active site" description="Nucleophile" evidence="9">
    <location>
        <position position="204"/>
    </location>
</feature>
<comment type="pathway">
    <text evidence="1 9">Cell wall biogenesis; peptidoglycan biosynthesis.</text>
</comment>
<keyword evidence="12" id="KW-1185">Reference proteome</keyword>
<dbReference type="GO" id="GO:0016757">
    <property type="term" value="F:glycosyltransferase activity"/>
    <property type="evidence" value="ECO:0007669"/>
    <property type="project" value="UniProtKB-KW"/>
</dbReference>
<evidence type="ECO:0000256" key="4">
    <source>
        <dbReference type="ARBA" id="ARBA00022679"/>
    </source>
</evidence>
<evidence type="ECO:0000256" key="9">
    <source>
        <dbReference type="PROSITE-ProRule" id="PRU01373"/>
    </source>
</evidence>
<proteinExistence type="inferred from homology"/>
<dbReference type="GO" id="GO:0071555">
    <property type="term" value="P:cell wall organization"/>
    <property type="evidence" value="ECO:0007669"/>
    <property type="project" value="UniProtKB-UniRule"/>
</dbReference>
<evidence type="ECO:0000256" key="8">
    <source>
        <dbReference type="ARBA" id="ARBA00023316"/>
    </source>
</evidence>
<reference evidence="11 12" key="1">
    <citation type="journal article" date="2010" name="Science">
        <title>Genomic comparison of the ants Camponotus floridanus and Harpegnathos saltator.</title>
        <authorList>
            <person name="Bonasio R."/>
            <person name="Zhang G."/>
            <person name="Ye C."/>
            <person name="Mutti N.S."/>
            <person name="Fang X."/>
            <person name="Qin N."/>
            <person name="Donahue G."/>
            <person name="Yang P."/>
            <person name="Li Q."/>
            <person name="Li C."/>
            <person name="Zhang P."/>
            <person name="Huang Z."/>
            <person name="Berger S.L."/>
            <person name="Reinberg D."/>
            <person name="Wang J."/>
            <person name="Liebig J."/>
        </authorList>
    </citation>
    <scope>NUCLEOTIDE SEQUENCE [LARGE SCALE GENOMIC DNA]</scope>
    <source>
        <strain evidence="11 12">Hsal</strain>
    </source>
</reference>
<dbReference type="PROSITE" id="PS52029">
    <property type="entry name" value="LD_TPASE"/>
    <property type="match status" value="1"/>
</dbReference>
<keyword evidence="6 9" id="KW-0133">Cell shape</keyword>
<evidence type="ECO:0000256" key="2">
    <source>
        <dbReference type="ARBA" id="ARBA00005992"/>
    </source>
</evidence>
<name>A0A1U9JU70_9HYPH</name>
<dbReference type="STRING" id="1902579.BHV28_06980"/>
<dbReference type="SUPFAM" id="SSF141523">
    <property type="entry name" value="L,D-transpeptidase catalytic domain-like"/>
    <property type="match status" value="1"/>
</dbReference>
<sequence>MDRRLFLLAIPGLLAACTTTTTTRTGTHTRVNTVPSRGRPATRYTVSPHYRRMYSAVTTEPYPVPAVDLSRIDPKYLRHEVDYTTPYAPGTLVVDPANFFCYFILPDGKAIRYGVGVARNQSANFRGQGSIGRKAEWPYWTPTRNMMRTQPKRYGHLGGGLKPGVTNPLGARALYLYRNGRDTLFRLHGTIEPWSIGTNVSSGCIRFLNQDIMDLYERVKPGARVVVLQG</sequence>
<dbReference type="InterPro" id="IPR005490">
    <property type="entry name" value="LD_TPept_cat_dom"/>
</dbReference>
<evidence type="ECO:0000256" key="1">
    <source>
        <dbReference type="ARBA" id="ARBA00004752"/>
    </source>
</evidence>
<keyword evidence="3" id="KW-0328">Glycosyltransferase</keyword>
<dbReference type="Pfam" id="PF03734">
    <property type="entry name" value="YkuD"/>
    <property type="match status" value="1"/>
</dbReference>
<reference evidence="11 12" key="2">
    <citation type="journal article" date="2016" name="Sci. Rep.">
        <title>The genome of Rhizobiales bacteria in predatory ants reveals urease gene functions but no genes for nitrogen fixation.</title>
        <authorList>
            <person name="Neuvonen M.M."/>
            <person name="Tamarit D."/>
            <person name="Naslund K."/>
            <person name="Liebig J."/>
            <person name="Feldhaar H."/>
            <person name="Moran N.A."/>
            <person name="Guy L."/>
            <person name="Andersson S.G."/>
        </authorList>
    </citation>
    <scope>NUCLEOTIDE SEQUENCE [LARGE SCALE GENOMIC DNA]</scope>
    <source>
        <strain evidence="11 12">Hsal</strain>
    </source>
</reference>
<evidence type="ECO:0000259" key="10">
    <source>
        <dbReference type="PROSITE" id="PS52029"/>
    </source>
</evidence>
<evidence type="ECO:0000256" key="7">
    <source>
        <dbReference type="ARBA" id="ARBA00022984"/>
    </source>
</evidence>
<dbReference type="PROSITE" id="PS51257">
    <property type="entry name" value="PROKAR_LIPOPROTEIN"/>
    <property type="match status" value="1"/>
</dbReference>
<dbReference type="Gene3D" id="2.40.440.10">
    <property type="entry name" value="L,D-transpeptidase catalytic domain-like"/>
    <property type="match status" value="1"/>
</dbReference>
<dbReference type="EMBL" id="CP017315">
    <property type="protein sequence ID" value="AQS41400.1"/>
    <property type="molecule type" value="Genomic_DNA"/>
</dbReference>
<evidence type="ECO:0000256" key="3">
    <source>
        <dbReference type="ARBA" id="ARBA00022676"/>
    </source>
</evidence>
<evidence type="ECO:0000313" key="11">
    <source>
        <dbReference type="EMBL" id="AQS41400.1"/>
    </source>
</evidence>
<evidence type="ECO:0000256" key="5">
    <source>
        <dbReference type="ARBA" id="ARBA00022801"/>
    </source>
</evidence>
<keyword evidence="4" id="KW-0808">Transferase</keyword>
<organism evidence="11 12">
    <name type="scientific">Candidatus Tokpelaia hoelldobleri</name>
    <dbReference type="NCBI Taxonomy" id="1902579"/>
    <lineage>
        <taxon>Bacteria</taxon>
        <taxon>Pseudomonadati</taxon>
        <taxon>Pseudomonadota</taxon>
        <taxon>Alphaproteobacteria</taxon>
        <taxon>Hyphomicrobiales</taxon>
        <taxon>Candidatus Tokpelaia</taxon>
    </lineage>
</organism>
<feature type="active site" description="Proton donor/acceptor" evidence="9">
    <location>
        <position position="188"/>
    </location>
</feature>
<dbReference type="InterPro" id="IPR050979">
    <property type="entry name" value="LD-transpeptidase"/>
</dbReference>
<comment type="similarity">
    <text evidence="2">Belongs to the YkuD family.</text>
</comment>